<dbReference type="EMBL" id="LGSR01000020">
    <property type="protein sequence ID" value="KOS19098.1"/>
    <property type="molecule type" value="Genomic_DNA"/>
</dbReference>
<gene>
    <name evidence="1" type="ORF">ESCO_000509</name>
</gene>
<organism evidence="1 2">
    <name type="scientific">Escovopsis weberi</name>
    <dbReference type="NCBI Taxonomy" id="150374"/>
    <lineage>
        <taxon>Eukaryota</taxon>
        <taxon>Fungi</taxon>
        <taxon>Dikarya</taxon>
        <taxon>Ascomycota</taxon>
        <taxon>Pezizomycotina</taxon>
        <taxon>Sordariomycetes</taxon>
        <taxon>Hypocreomycetidae</taxon>
        <taxon>Hypocreales</taxon>
        <taxon>Hypocreaceae</taxon>
        <taxon>Escovopsis</taxon>
    </lineage>
</organism>
<keyword evidence="2" id="KW-1185">Reference proteome</keyword>
<dbReference type="Proteomes" id="UP000053831">
    <property type="component" value="Unassembled WGS sequence"/>
</dbReference>
<comment type="caution">
    <text evidence="1">The sequence shown here is derived from an EMBL/GenBank/DDBJ whole genome shotgun (WGS) entry which is preliminary data.</text>
</comment>
<protein>
    <submittedName>
        <fullName evidence="1">Uncharacterized protein</fullName>
    </submittedName>
</protein>
<evidence type="ECO:0000313" key="2">
    <source>
        <dbReference type="Proteomes" id="UP000053831"/>
    </source>
</evidence>
<dbReference type="AlphaFoldDB" id="A0A0M8MUZ6"/>
<name>A0A0M8MUZ6_ESCWE</name>
<proteinExistence type="predicted"/>
<sequence length="79" mass="8787">MPTTAEKAKAKLEAVLNDPQRHAFSSHQPNRIAPTHYPAGGCELTNFVSRRSSQSSQGSEHTVVQKRTWVKRVLSLPAY</sequence>
<accession>A0A0M8MUZ6</accession>
<evidence type="ECO:0000313" key="1">
    <source>
        <dbReference type="EMBL" id="KOS19098.1"/>
    </source>
</evidence>
<reference evidence="1 2" key="1">
    <citation type="submission" date="2015-07" db="EMBL/GenBank/DDBJ databases">
        <title>The genome of the fungus Escovopsis weberi, a specialized disease agent of ant agriculture.</title>
        <authorList>
            <person name="de Man T.J."/>
            <person name="Stajich J.E."/>
            <person name="Kubicek C.P."/>
            <person name="Chenthamara K."/>
            <person name="Atanasova L."/>
            <person name="Druzhinina I.S."/>
            <person name="Birnbaum S."/>
            <person name="Barribeau S.M."/>
            <person name="Teiling C."/>
            <person name="Suen G."/>
            <person name="Currie C."/>
            <person name="Gerardo N.M."/>
        </authorList>
    </citation>
    <scope>NUCLEOTIDE SEQUENCE [LARGE SCALE GENOMIC DNA]</scope>
</reference>